<dbReference type="GO" id="GO:0004497">
    <property type="term" value="F:monooxygenase activity"/>
    <property type="evidence" value="ECO:0007669"/>
    <property type="project" value="UniProtKB-KW"/>
</dbReference>
<keyword evidence="3 6" id="KW-0479">Metal-binding</keyword>
<dbReference type="CDD" id="cd11041">
    <property type="entry name" value="CYP503A1-like"/>
    <property type="match status" value="1"/>
</dbReference>
<dbReference type="Gene3D" id="1.10.630.10">
    <property type="entry name" value="Cytochrome P450"/>
    <property type="match status" value="1"/>
</dbReference>
<dbReference type="PRINTS" id="PR00465">
    <property type="entry name" value="EP450IV"/>
</dbReference>
<evidence type="ECO:0000256" key="4">
    <source>
        <dbReference type="ARBA" id="ARBA00023002"/>
    </source>
</evidence>
<gene>
    <name evidence="8" type="ORF">NLI96_g2933</name>
</gene>
<dbReference type="GO" id="GO:0005506">
    <property type="term" value="F:iron ion binding"/>
    <property type="evidence" value="ECO:0007669"/>
    <property type="project" value="InterPro"/>
</dbReference>
<comment type="similarity">
    <text evidence="2 7">Belongs to the cytochrome P450 family.</text>
</comment>
<name>A0AAD5YLE4_9APHY</name>
<keyword evidence="4 7" id="KW-0560">Oxidoreductase</keyword>
<dbReference type="InterPro" id="IPR017972">
    <property type="entry name" value="Cyt_P450_CS"/>
</dbReference>
<dbReference type="Proteomes" id="UP001212997">
    <property type="component" value="Unassembled WGS sequence"/>
</dbReference>
<comment type="cofactor">
    <cofactor evidence="1 6">
        <name>heme</name>
        <dbReference type="ChEBI" id="CHEBI:30413"/>
    </cofactor>
</comment>
<dbReference type="Pfam" id="PF00067">
    <property type="entry name" value="p450"/>
    <property type="match status" value="1"/>
</dbReference>
<dbReference type="InterPro" id="IPR001128">
    <property type="entry name" value="Cyt_P450"/>
</dbReference>
<dbReference type="PANTHER" id="PTHR46206">
    <property type="entry name" value="CYTOCHROME P450"/>
    <property type="match status" value="1"/>
</dbReference>
<evidence type="ECO:0008006" key="10">
    <source>
        <dbReference type="Google" id="ProtNLM"/>
    </source>
</evidence>
<dbReference type="GO" id="GO:0016705">
    <property type="term" value="F:oxidoreductase activity, acting on paired donors, with incorporation or reduction of molecular oxygen"/>
    <property type="evidence" value="ECO:0007669"/>
    <property type="project" value="InterPro"/>
</dbReference>
<organism evidence="8 9">
    <name type="scientific">Meripilus lineatus</name>
    <dbReference type="NCBI Taxonomy" id="2056292"/>
    <lineage>
        <taxon>Eukaryota</taxon>
        <taxon>Fungi</taxon>
        <taxon>Dikarya</taxon>
        <taxon>Basidiomycota</taxon>
        <taxon>Agaricomycotina</taxon>
        <taxon>Agaricomycetes</taxon>
        <taxon>Polyporales</taxon>
        <taxon>Meripilaceae</taxon>
        <taxon>Meripilus</taxon>
    </lineage>
</organism>
<dbReference type="AlphaFoldDB" id="A0AAD5YLE4"/>
<evidence type="ECO:0000256" key="5">
    <source>
        <dbReference type="ARBA" id="ARBA00023004"/>
    </source>
</evidence>
<evidence type="ECO:0000256" key="7">
    <source>
        <dbReference type="RuleBase" id="RU000461"/>
    </source>
</evidence>
<evidence type="ECO:0000256" key="2">
    <source>
        <dbReference type="ARBA" id="ARBA00010617"/>
    </source>
</evidence>
<reference evidence="8" key="1">
    <citation type="submission" date="2022-07" db="EMBL/GenBank/DDBJ databases">
        <title>Genome Sequence of Physisporinus lineatus.</title>
        <authorList>
            <person name="Buettner E."/>
        </authorList>
    </citation>
    <scope>NUCLEOTIDE SEQUENCE</scope>
    <source>
        <strain evidence="8">VT162</strain>
    </source>
</reference>
<sequence>MEDKITLTIAFVCFIPIAVSYYRWATGKGLHAIPTIGPSAPGFSYIGAFKMVKHAKEMLHEGYLKYKGGIFKIPLIDRWLVVVSRPELIEELRKMPDDKMSFIEAATDLVQSRFTFGGETSRDPYHVDIIRSQLTRRIADIFPAIHNEIIVAFGDMIPPQDEWASVPALHVMREVVARVSNRVFIGLPMCRNAEYLNMAIFHTVDVTKTRNYLSLVPQFLKPVFAPLVNSSQRTMRRCKRLLGPIIEERFRLLREHGQDWSEKPDDGLQWIVDEAFMRGHGVEDVVWRLLFMNFAAVHTSSSSFTHALFHLAANPKYILPLREEVEAITMQDGWTKVAMNKLHKLDSFMKESQRLNGISATSVMRKAQHDLTLSNGTFIPEGTICVAEALSTHTDEMNYTNPHVFDPFRFSNMREEDGEGTKHQFVSTSTDYIPFGLGRHACPGRFFAANELKAMMAHILVSYDVMFENKGVRPPNEGFGTAVIPSPTARVLFRKRKV</sequence>
<evidence type="ECO:0000256" key="6">
    <source>
        <dbReference type="PIRSR" id="PIRSR602403-1"/>
    </source>
</evidence>
<keyword evidence="9" id="KW-1185">Reference proteome</keyword>
<keyword evidence="5 6" id="KW-0408">Iron</keyword>
<dbReference type="EMBL" id="JANAWD010000069">
    <property type="protein sequence ID" value="KAJ3488330.1"/>
    <property type="molecule type" value="Genomic_DNA"/>
</dbReference>
<dbReference type="InterPro" id="IPR002403">
    <property type="entry name" value="Cyt_P450_E_grp-IV"/>
</dbReference>
<dbReference type="SUPFAM" id="SSF48264">
    <property type="entry name" value="Cytochrome P450"/>
    <property type="match status" value="1"/>
</dbReference>
<dbReference type="PRINTS" id="PR00385">
    <property type="entry name" value="P450"/>
</dbReference>
<evidence type="ECO:0000256" key="1">
    <source>
        <dbReference type="ARBA" id="ARBA00001971"/>
    </source>
</evidence>
<accession>A0AAD5YLE4</accession>
<dbReference type="GO" id="GO:0020037">
    <property type="term" value="F:heme binding"/>
    <property type="evidence" value="ECO:0007669"/>
    <property type="project" value="InterPro"/>
</dbReference>
<protein>
    <recommendedName>
        <fullName evidence="10">Cytochrome P450</fullName>
    </recommendedName>
</protein>
<dbReference type="PROSITE" id="PS00086">
    <property type="entry name" value="CYTOCHROME_P450"/>
    <property type="match status" value="1"/>
</dbReference>
<evidence type="ECO:0000313" key="9">
    <source>
        <dbReference type="Proteomes" id="UP001212997"/>
    </source>
</evidence>
<comment type="caution">
    <text evidence="8">The sequence shown here is derived from an EMBL/GenBank/DDBJ whole genome shotgun (WGS) entry which is preliminary data.</text>
</comment>
<keyword evidence="7" id="KW-0503">Monooxygenase</keyword>
<dbReference type="InterPro" id="IPR036396">
    <property type="entry name" value="Cyt_P450_sf"/>
</dbReference>
<keyword evidence="6 7" id="KW-0349">Heme</keyword>
<evidence type="ECO:0000313" key="8">
    <source>
        <dbReference type="EMBL" id="KAJ3488330.1"/>
    </source>
</evidence>
<feature type="binding site" description="axial binding residue" evidence="6">
    <location>
        <position position="442"/>
    </location>
    <ligand>
        <name>heme</name>
        <dbReference type="ChEBI" id="CHEBI:30413"/>
    </ligand>
    <ligandPart>
        <name>Fe</name>
        <dbReference type="ChEBI" id="CHEBI:18248"/>
    </ligandPart>
</feature>
<proteinExistence type="inferred from homology"/>
<evidence type="ECO:0000256" key="3">
    <source>
        <dbReference type="ARBA" id="ARBA00022723"/>
    </source>
</evidence>